<keyword evidence="1" id="KW-0812">Transmembrane</keyword>
<dbReference type="Proteomes" id="UP000029713">
    <property type="component" value="Unassembled WGS sequence"/>
</dbReference>
<dbReference type="RefSeq" id="WP_036335305.1">
    <property type="nucleotide sequence ID" value="NZ_JPMX01000030.1"/>
</dbReference>
<dbReference type="EMBL" id="JPMX01000030">
    <property type="protein sequence ID" value="KGH47036.1"/>
    <property type="molecule type" value="Genomic_DNA"/>
</dbReference>
<evidence type="ECO:0000313" key="2">
    <source>
        <dbReference type="EMBL" id="KGH47036.1"/>
    </source>
</evidence>
<keyword evidence="1" id="KW-1133">Transmembrane helix</keyword>
<protein>
    <submittedName>
        <fullName evidence="2">Uncharacterized protein</fullName>
    </submittedName>
</protein>
<evidence type="ECO:0000313" key="3">
    <source>
        <dbReference type="Proteomes" id="UP000029713"/>
    </source>
</evidence>
<sequence length="65" mass="6744">MTSPEPRAPRQRLVGLLLLGIALVLLVSSVTWFGSDRGAIGIAQVAVGLVVAAVGGLLVRRAQPR</sequence>
<feature type="transmembrane region" description="Helical" evidence="1">
    <location>
        <begin position="12"/>
        <end position="33"/>
    </location>
</feature>
<dbReference type="AlphaFoldDB" id="A0A098YB66"/>
<name>A0A098YB66_9ACTN</name>
<evidence type="ECO:0000256" key="1">
    <source>
        <dbReference type="SAM" id="Phobius"/>
    </source>
</evidence>
<proteinExistence type="predicted"/>
<feature type="transmembrane region" description="Helical" evidence="1">
    <location>
        <begin position="39"/>
        <end position="59"/>
    </location>
</feature>
<accession>A0A098YB66</accession>
<comment type="caution">
    <text evidence="2">The sequence shown here is derived from an EMBL/GenBank/DDBJ whole genome shotgun (WGS) entry which is preliminary data.</text>
</comment>
<keyword evidence="1" id="KW-0472">Membrane</keyword>
<gene>
    <name evidence="2" type="ORF">IN07_09170</name>
</gene>
<organism evidence="2 3">
    <name type="scientific">Modestobacter caceresii</name>
    <dbReference type="NCBI Taxonomy" id="1522368"/>
    <lineage>
        <taxon>Bacteria</taxon>
        <taxon>Bacillati</taxon>
        <taxon>Actinomycetota</taxon>
        <taxon>Actinomycetes</taxon>
        <taxon>Geodermatophilales</taxon>
        <taxon>Geodermatophilaceae</taxon>
        <taxon>Modestobacter</taxon>
    </lineage>
</organism>
<reference evidence="2 3" key="1">
    <citation type="submission" date="2014-07" db="EMBL/GenBank/DDBJ databases">
        <title>Biosystematic studies on Modestobacter strains isolated from extreme hyper-arid desert soil and from historic building.</title>
        <authorList>
            <person name="Bukarasam K."/>
            <person name="Bull A."/>
            <person name="Girard G."/>
            <person name="van Wezel G."/>
            <person name="Goodfellow M."/>
        </authorList>
    </citation>
    <scope>NUCLEOTIDE SEQUENCE [LARGE SCALE GENOMIC DNA]</scope>
    <source>
        <strain evidence="2 3">KNN45-2b</strain>
    </source>
</reference>
<keyword evidence="3" id="KW-1185">Reference proteome</keyword>